<dbReference type="HAMAP" id="MF_01808">
    <property type="entry name" value="Recomb_XerC_XerD"/>
    <property type="match status" value="1"/>
</dbReference>
<dbReference type="InterPro" id="IPR050090">
    <property type="entry name" value="Tyrosine_recombinase_XerCD"/>
</dbReference>
<dbReference type="Proteomes" id="UP000325292">
    <property type="component" value="Chromosome"/>
</dbReference>
<evidence type="ECO:0000256" key="8">
    <source>
        <dbReference type="ARBA" id="ARBA00023125"/>
    </source>
</evidence>
<comment type="subunit">
    <text evidence="11">Forms a cyclic heterotetrameric complex composed of two molecules of XerC and two molecules of XerD.</text>
</comment>
<evidence type="ECO:0000256" key="11">
    <source>
        <dbReference type="HAMAP-Rule" id="MF_01807"/>
    </source>
</evidence>
<feature type="active site" evidence="11">
    <location>
        <position position="142"/>
    </location>
</feature>
<evidence type="ECO:0000256" key="3">
    <source>
        <dbReference type="ARBA" id="ARBA00015810"/>
    </source>
</evidence>
<keyword evidence="6 11" id="KW-0159">Chromosome partition</keyword>
<accession>A0ABM6RVR0</accession>
<dbReference type="SUPFAM" id="SSF56349">
    <property type="entry name" value="DNA breaking-rejoining enzymes"/>
    <property type="match status" value="1"/>
</dbReference>
<dbReference type="InterPro" id="IPR011932">
    <property type="entry name" value="Recomb_XerD"/>
</dbReference>
<evidence type="ECO:0000259" key="12">
    <source>
        <dbReference type="PROSITE" id="PS51898"/>
    </source>
</evidence>
<keyword evidence="8 11" id="KW-0238">DNA-binding</keyword>
<protein>
    <recommendedName>
        <fullName evidence="3 11">Tyrosine recombinase XerD</fullName>
    </recommendedName>
</protein>
<dbReference type="InterPro" id="IPR044068">
    <property type="entry name" value="CB"/>
</dbReference>
<dbReference type="Gene3D" id="1.10.150.130">
    <property type="match status" value="1"/>
</dbReference>
<evidence type="ECO:0000256" key="4">
    <source>
        <dbReference type="ARBA" id="ARBA00022490"/>
    </source>
</evidence>
<evidence type="ECO:0000256" key="6">
    <source>
        <dbReference type="ARBA" id="ARBA00022829"/>
    </source>
</evidence>
<keyword evidence="15" id="KW-1185">Reference proteome</keyword>
<dbReference type="HAMAP" id="MF_01807">
    <property type="entry name" value="Recomb_XerD"/>
    <property type="match status" value="1"/>
</dbReference>
<dbReference type="CDD" id="cd00798">
    <property type="entry name" value="INT_XerDC_C"/>
    <property type="match status" value="1"/>
</dbReference>
<proteinExistence type="inferred from homology"/>
<evidence type="ECO:0000256" key="5">
    <source>
        <dbReference type="ARBA" id="ARBA00022618"/>
    </source>
</evidence>
<evidence type="ECO:0000256" key="10">
    <source>
        <dbReference type="ARBA" id="ARBA00023306"/>
    </source>
</evidence>
<evidence type="ECO:0000256" key="7">
    <source>
        <dbReference type="ARBA" id="ARBA00022908"/>
    </source>
</evidence>
<feature type="domain" description="Core-binding (CB)" evidence="13">
    <location>
        <begin position="1"/>
        <end position="81"/>
    </location>
</feature>
<feature type="domain" description="Tyr recombinase" evidence="12">
    <location>
        <begin position="102"/>
        <end position="285"/>
    </location>
</feature>
<feature type="active site" description="O-(3'-phospho-DNA)-tyrosine intermediate" evidence="11">
    <location>
        <position position="272"/>
    </location>
</feature>
<sequence>MDQWVDEFRYYLRFERNLSVNTIDSYGRDLQDYMQFLDNYPEAGTEAAVVAYMEYLQNTKKSEATQARRLAAIKAFYRFLIREQHITNDPTELLVAPKMPRKLPGVLSVDQVTRLIEAPDVSKETGIRDRAMLEMLYATGLRVSELCHLTVDDWWADPGRIRCLGKGSKERFVPLGRMAMVWLLRYLDVSRPILVKDSSVKTLFLSRQGKGLTRQGFWKVLKKYAAGLGVTQTITPHTLRHSFATHLLENGADLRAVQEMLGHQDISTTQIYTHVSQNRLRPVYDKTHPRA</sequence>
<dbReference type="PROSITE" id="PS51900">
    <property type="entry name" value="CB"/>
    <property type="match status" value="1"/>
</dbReference>
<dbReference type="InterPro" id="IPR010998">
    <property type="entry name" value="Integrase_recombinase_N"/>
</dbReference>
<comment type="similarity">
    <text evidence="2 11">Belongs to the 'phage' integrase family. XerD subfamily.</text>
</comment>
<feature type="active site" evidence="11">
    <location>
        <position position="240"/>
    </location>
</feature>
<dbReference type="InterPro" id="IPR011010">
    <property type="entry name" value="DNA_brk_join_enz"/>
</dbReference>
<reference evidence="14 15" key="1">
    <citation type="journal article" date="2019" name="Sci. Rep.">
        <title>Sulfobacillus thermotolerans: new insights into resistance and metabolic capacities of acidophilic chemolithotrophs.</title>
        <authorList>
            <person name="Panyushkina A.E."/>
            <person name="Babenko V.V."/>
            <person name="Nikitina A.S."/>
            <person name="Selezneva O.V."/>
            <person name="Tsaplina I.A."/>
            <person name="Letarova M.A."/>
            <person name="Kostryukova E.S."/>
            <person name="Letarov A.V."/>
        </authorList>
    </citation>
    <scope>NUCLEOTIDE SEQUENCE [LARGE SCALE GENOMIC DNA]</scope>
    <source>
        <strain evidence="14 15">Kr1</strain>
    </source>
</reference>
<dbReference type="PANTHER" id="PTHR30349:SF81">
    <property type="entry name" value="TYROSINE RECOMBINASE XERC"/>
    <property type="match status" value="1"/>
</dbReference>
<evidence type="ECO:0000256" key="1">
    <source>
        <dbReference type="ARBA" id="ARBA00004496"/>
    </source>
</evidence>
<dbReference type="InterPro" id="IPR023009">
    <property type="entry name" value="Tyrosine_recombinase_XerC/XerD"/>
</dbReference>
<name>A0ABM6RVR0_9FIRM</name>
<gene>
    <name evidence="11" type="primary">xerD</name>
    <name evidence="14" type="ORF">BXT84_06420</name>
</gene>
<comment type="function">
    <text evidence="11">Site-specific tyrosine recombinase, which acts by catalyzing the cutting and rejoining of the recombining DNA molecules. The XerC-XerD complex is essential to convert dimers of the bacterial chromosome into monomers to permit their segregation at cell division. It also contributes to the segregational stability of plasmids.</text>
</comment>
<dbReference type="InterPro" id="IPR002104">
    <property type="entry name" value="Integrase_catalytic"/>
</dbReference>
<keyword evidence="5 11" id="KW-0132">Cell division</keyword>
<evidence type="ECO:0000313" key="14">
    <source>
        <dbReference type="EMBL" id="AUW95445.1"/>
    </source>
</evidence>
<feature type="active site" evidence="11">
    <location>
        <position position="237"/>
    </location>
</feature>
<keyword evidence="4 11" id="KW-0963">Cytoplasm</keyword>
<dbReference type="Gene3D" id="1.10.443.10">
    <property type="entry name" value="Intergrase catalytic core"/>
    <property type="match status" value="1"/>
</dbReference>
<dbReference type="Pfam" id="PF00589">
    <property type="entry name" value="Phage_integrase"/>
    <property type="match status" value="1"/>
</dbReference>
<evidence type="ECO:0000313" key="15">
    <source>
        <dbReference type="Proteomes" id="UP000325292"/>
    </source>
</evidence>
<keyword evidence="7 11" id="KW-0229">DNA integration</keyword>
<evidence type="ECO:0000256" key="2">
    <source>
        <dbReference type="ARBA" id="ARBA00010450"/>
    </source>
</evidence>
<keyword evidence="10 11" id="KW-0131">Cell cycle</keyword>
<feature type="active site" evidence="11">
    <location>
        <position position="263"/>
    </location>
</feature>
<dbReference type="PANTHER" id="PTHR30349">
    <property type="entry name" value="PHAGE INTEGRASE-RELATED"/>
    <property type="match status" value="1"/>
</dbReference>
<dbReference type="NCBIfam" id="TIGR02225">
    <property type="entry name" value="recomb_XerD"/>
    <property type="match status" value="1"/>
</dbReference>
<evidence type="ECO:0000256" key="9">
    <source>
        <dbReference type="ARBA" id="ARBA00023172"/>
    </source>
</evidence>
<dbReference type="InterPro" id="IPR013762">
    <property type="entry name" value="Integrase-like_cat_sf"/>
</dbReference>
<evidence type="ECO:0000259" key="13">
    <source>
        <dbReference type="PROSITE" id="PS51900"/>
    </source>
</evidence>
<dbReference type="PROSITE" id="PS51898">
    <property type="entry name" value="TYR_RECOMBINASE"/>
    <property type="match status" value="1"/>
</dbReference>
<keyword evidence="9 11" id="KW-0233">DNA recombination</keyword>
<organism evidence="14 15">
    <name type="scientific">Sulfobacillus thermotolerans</name>
    <dbReference type="NCBI Taxonomy" id="338644"/>
    <lineage>
        <taxon>Bacteria</taxon>
        <taxon>Bacillati</taxon>
        <taxon>Bacillota</taxon>
        <taxon>Clostridia</taxon>
        <taxon>Eubacteriales</taxon>
        <taxon>Clostridiales Family XVII. Incertae Sedis</taxon>
        <taxon>Sulfobacillus</taxon>
    </lineage>
</organism>
<feature type="active site" evidence="11">
    <location>
        <position position="166"/>
    </location>
</feature>
<comment type="subcellular location">
    <subcellularLocation>
        <location evidence="1 11">Cytoplasm</location>
    </subcellularLocation>
</comment>
<dbReference type="NCBIfam" id="NF001399">
    <property type="entry name" value="PRK00283.1"/>
    <property type="match status" value="1"/>
</dbReference>
<dbReference type="Pfam" id="PF02899">
    <property type="entry name" value="Phage_int_SAM_1"/>
    <property type="match status" value="1"/>
</dbReference>
<dbReference type="InterPro" id="IPR004107">
    <property type="entry name" value="Integrase_SAM-like_N"/>
</dbReference>
<dbReference type="EMBL" id="CP019454">
    <property type="protein sequence ID" value="AUW95445.1"/>
    <property type="molecule type" value="Genomic_DNA"/>
</dbReference>
<dbReference type="NCBIfam" id="NF040815">
    <property type="entry name" value="recomb_XerA_Arch"/>
    <property type="match status" value="1"/>
</dbReference>